<keyword evidence="3" id="KW-0804">Transcription</keyword>
<dbReference type="Gene3D" id="1.10.10.10">
    <property type="entry name" value="Winged helix-like DNA-binding domain superfamily/Winged helix DNA-binding domain"/>
    <property type="match status" value="1"/>
</dbReference>
<keyword evidence="1" id="KW-0805">Transcription regulation</keyword>
<protein>
    <submittedName>
        <fullName evidence="5">MarR family transcriptional regulator</fullName>
    </submittedName>
</protein>
<dbReference type="PRINTS" id="PR00598">
    <property type="entry name" value="HTHMARR"/>
</dbReference>
<dbReference type="Pfam" id="PF01047">
    <property type="entry name" value="MarR"/>
    <property type="match status" value="1"/>
</dbReference>
<dbReference type="PANTHER" id="PTHR42756">
    <property type="entry name" value="TRANSCRIPTIONAL REGULATOR, MARR"/>
    <property type="match status" value="1"/>
</dbReference>
<proteinExistence type="predicted"/>
<dbReference type="Proteomes" id="UP000638570">
    <property type="component" value="Unassembled WGS sequence"/>
</dbReference>
<dbReference type="SUPFAM" id="SSF46785">
    <property type="entry name" value="Winged helix' DNA-binding domain"/>
    <property type="match status" value="1"/>
</dbReference>
<gene>
    <name evidence="5" type="ORF">JKV55_09820</name>
</gene>
<reference evidence="6" key="1">
    <citation type="submission" date="2021-01" db="EMBL/GenBank/DDBJ databases">
        <title>Genome public.</title>
        <authorList>
            <person name="Liu C."/>
            <person name="Sun Q."/>
        </authorList>
    </citation>
    <scope>NUCLEOTIDE SEQUENCE [LARGE SCALE GENOMIC DNA]</scope>
    <source>
        <strain evidence="6">CGMCC 1.18722</strain>
    </source>
</reference>
<accession>A0ABS1QT30</accession>
<dbReference type="RefSeq" id="WP_202084730.1">
    <property type="nucleotide sequence ID" value="NZ_JAERTZ010000021.1"/>
</dbReference>
<dbReference type="SMART" id="SM00347">
    <property type="entry name" value="HTH_MARR"/>
    <property type="match status" value="1"/>
</dbReference>
<organism evidence="5 6">
    <name type="scientific">Zobellella iuensis</name>
    <dbReference type="NCBI Taxonomy" id="2803811"/>
    <lineage>
        <taxon>Bacteria</taxon>
        <taxon>Pseudomonadati</taxon>
        <taxon>Pseudomonadota</taxon>
        <taxon>Gammaproteobacteria</taxon>
        <taxon>Aeromonadales</taxon>
        <taxon>Aeromonadaceae</taxon>
        <taxon>Zobellella</taxon>
    </lineage>
</organism>
<name>A0ABS1QT30_9GAMM</name>
<keyword evidence="6" id="KW-1185">Reference proteome</keyword>
<dbReference type="InterPro" id="IPR036388">
    <property type="entry name" value="WH-like_DNA-bd_sf"/>
</dbReference>
<dbReference type="PROSITE" id="PS50995">
    <property type="entry name" value="HTH_MARR_2"/>
    <property type="match status" value="1"/>
</dbReference>
<evidence type="ECO:0000256" key="1">
    <source>
        <dbReference type="ARBA" id="ARBA00023015"/>
    </source>
</evidence>
<comment type="caution">
    <text evidence="5">The sequence shown here is derived from an EMBL/GenBank/DDBJ whole genome shotgun (WGS) entry which is preliminary data.</text>
</comment>
<keyword evidence="2" id="KW-0238">DNA-binding</keyword>
<evidence type="ECO:0000256" key="2">
    <source>
        <dbReference type="ARBA" id="ARBA00023125"/>
    </source>
</evidence>
<dbReference type="InterPro" id="IPR036390">
    <property type="entry name" value="WH_DNA-bd_sf"/>
</dbReference>
<dbReference type="PANTHER" id="PTHR42756:SF1">
    <property type="entry name" value="TRANSCRIPTIONAL REPRESSOR OF EMRAB OPERON"/>
    <property type="match status" value="1"/>
</dbReference>
<dbReference type="InterPro" id="IPR000835">
    <property type="entry name" value="HTH_MarR-typ"/>
</dbReference>
<evidence type="ECO:0000259" key="4">
    <source>
        <dbReference type="PROSITE" id="PS50995"/>
    </source>
</evidence>
<evidence type="ECO:0000256" key="3">
    <source>
        <dbReference type="ARBA" id="ARBA00023163"/>
    </source>
</evidence>
<evidence type="ECO:0000313" key="5">
    <source>
        <dbReference type="EMBL" id="MBL1377626.1"/>
    </source>
</evidence>
<sequence length="157" mass="17833">MALTDSLKQLEWFIWHRWREHSRQSGSMELTNSELEYLYGLMSAQGQGLRLTELAALMQVSKASASTMARKLERQGYLRREACPEDARASRLLPTAKSLYLQKEETSVYRETAAAMSRELSPAELEQLERLLAKACRALVLPQGPLPVPDLSPRKQD</sequence>
<dbReference type="EMBL" id="JAERTZ010000021">
    <property type="protein sequence ID" value="MBL1377626.1"/>
    <property type="molecule type" value="Genomic_DNA"/>
</dbReference>
<feature type="domain" description="HTH marR-type" evidence="4">
    <location>
        <begin position="1"/>
        <end position="137"/>
    </location>
</feature>
<evidence type="ECO:0000313" key="6">
    <source>
        <dbReference type="Proteomes" id="UP000638570"/>
    </source>
</evidence>